<dbReference type="AlphaFoldDB" id="A0A9Q1KW71"/>
<keyword evidence="4 5" id="KW-0732">Signal</keyword>
<dbReference type="GO" id="GO:0005576">
    <property type="term" value="C:extracellular region"/>
    <property type="evidence" value="ECO:0007669"/>
    <property type="project" value="UniProtKB-SubCell"/>
</dbReference>
<proteinExistence type="inferred from homology"/>
<reference evidence="7" key="1">
    <citation type="submission" date="2022-04" db="EMBL/GenBank/DDBJ databases">
        <title>Carnegiea gigantea Genome sequencing and assembly v2.</title>
        <authorList>
            <person name="Copetti D."/>
            <person name="Sanderson M.J."/>
            <person name="Burquez A."/>
            <person name="Wojciechowski M.F."/>
        </authorList>
    </citation>
    <scope>NUCLEOTIDE SEQUENCE</scope>
    <source>
        <strain evidence="7">SGP5-SGP5p</strain>
        <tissue evidence="7">Aerial part</tissue>
    </source>
</reference>
<dbReference type="InterPro" id="IPR033868">
    <property type="entry name" value="Xylanase_inhibitor_I-like"/>
</dbReference>
<feature type="domain" description="Peptidase A1" evidence="6">
    <location>
        <begin position="47"/>
        <end position="417"/>
    </location>
</feature>
<keyword evidence="3" id="KW-0964">Secreted</keyword>
<evidence type="ECO:0000256" key="2">
    <source>
        <dbReference type="ARBA" id="ARBA00007447"/>
    </source>
</evidence>
<comment type="subcellular location">
    <subcellularLocation>
        <location evidence="1">Secreted</location>
        <location evidence="1">Extracellular space</location>
    </subcellularLocation>
</comment>
<organism evidence="7 8">
    <name type="scientific">Carnegiea gigantea</name>
    <dbReference type="NCBI Taxonomy" id="171969"/>
    <lineage>
        <taxon>Eukaryota</taxon>
        <taxon>Viridiplantae</taxon>
        <taxon>Streptophyta</taxon>
        <taxon>Embryophyta</taxon>
        <taxon>Tracheophyta</taxon>
        <taxon>Spermatophyta</taxon>
        <taxon>Magnoliopsida</taxon>
        <taxon>eudicotyledons</taxon>
        <taxon>Gunneridae</taxon>
        <taxon>Pentapetalae</taxon>
        <taxon>Caryophyllales</taxon>
        <taxon>Cactineae</taxon>
        <taxon>Cactaceae</taxon>
        <taxon>Cactoideae</taxon>
        <taxon>Echinocereeae</taxon>
        <taxon>Carnegiea</taxon>
    </lineage>
</organism>
<dbReference type="InterPro" id="IPR001461">
    <property type="entry name" value="Aspartic_peptidase_A1"/>
</dbReference>
<dbReference type="InterPro" id="IPR032799">
    <property type="entry name" value="TAXi_C"/>
</dbReference>
<dbReference type="InterPro" id="IPR032861">
    <property type="entry name" value="TAXi_N"/>
</dbReference>
<evidence type="ECO:0000313" key="8">
    <source>
        <dbReference type="Proteomes" id="UP001153076"/>
    </source>
</evidence>
<evidence type="ECO:0000259" key="6">
    <source>
        <dbReference type="PROSITE" id="PS51767"/>
    </source>
</evidence>
<dbReference type="InterPro" id="IPR021109">
    <property type="entry name" value="Peptidase_aspartic_dom_sf"/>
</dbReference>
<gene>
    <name evidence="7" type="ORF">Cgig2_016587</name>
</gene>
<sequence length="432" mass="45788">MASLISHLLFFPLLLLLLTSPSTASAASFRPKALLLQVSKDSSTHQYTTTLNQRTPLVPVPVTLDLGAQFLWVDCDRAYASSTYRPARCNSAQCSLANSKSCGTCNAPARPGCNNNTCGLFPENPFTNTATGGELASDVVQIRSTDGSNPGLSVTVPNFLFVCGPTFLLKGLAQGVQGIAGLGRTRISLPAQFSAAFSFPRKFAICLPSTPRGNGVVFFGDGPYKFLLNTDASTGLTYTRLLINPVSTAATSFAGEPSAEYFIGVKSIKIRDTVVPLNTTLLTIDSNGNGGTKISTVVPYTVLETSIFKALTETFINVIKDVPRVKAVAPFKVCYKASSFPSTRVGLGVPQIDLVVDGGALWTIFGANSMVEVADNVVCLGFVDGGANPRTAIVIGGYQLEDNLVQFDLARSRVGRNGDTLMKEEGWIIGGK</sequence>
<evidence type="ECO:0000256" key="3">
    <source>
        <dbReference type="ARBA" id="ARBA00022525"/>
    </source>
</evidence>
<dbReference type="InterPro" id="IPR033121">
    <property type="entry name" value="PEPTIDASE_A1"/>
</dbReference>
<dbReference type="PANTHER" id="PTHR47965">
    <property type="entry name" value="ASPARTYL PROTEASE-RELATED"/>
    <property type="match status" value="1"/>
</dbReference>
<dbReference type="FunFam" id="2.40.70.10:FF:000041">
    <property type="entry name" value="Basic 7S globulin"/>
    <property type="match status" value="1"/>
</dbReference>
<dbReference type="FunFam" id="2.40.70.10:FF:000045">
    <property type="entry name" value="Basic 7S globulin"/>
    <property type="match status" value="1"/>
</dbReference>
<name>A0A9Q1KW71_9CARY</name>
<dbReference type="SUPFAM" id="SSF50630">
    <property type="entry name" value="Acid proteases"/>
    <property type="match status" value="1"/>
</dbReference>
<dbReference type="Proteomes" id="UP001153076">
    <property type="component" value="Unassembled WGS sequence"/>
</dbReference>
<dbReference type="Pfam" id="PF14543">
    <property type="entry name" value="TAXi_N"/>
    <property type="match status" value="1"/>
</dbReference>
<evidence type="ECO:0000313" key="7">
    <source>
        <dbReference type="EMBL" id="KAJ8452006.1"/>
    </source>
</evidence>
<dbReference type="GO" id="GO:0006508">
    <property type="term" value="P:proteolysis"/>
    <property type="evidence" value="ECO:0007669"/>
    <property type="project" value="InterPro"/>
</dbReference>
<dbReference type="EMBL" id="JAKOGI010000006">
    <property type="protein sequence ID" value="KAJ8452006.1"/>
    <property type="molecule type" value="Genomic_DNA"/>
</dbReference>
<protein>
    <recommendedName>
        <fullName evidence="6">Peptidase A1 domain-containing protein</fullName>
    </recommendedName>
</protein>
<accession>A0A9Q1KW71</accession>
<evidence type="ECO:0000256" key="1">
    <source>
        <dbReference type="ARBA" id="ARBA00004239"/>
    </source>
</evidence>
<comment type="similarity">
    <text evidence="2">Belongs to the peptidase A1 family.</text>
</comment>
<dbReference type="PROSITE" id="PS51767">
    <property type="entry name" value="PEPTIDASE_A1"/>
    <property type="match status" value="1"/>
</dbReference>
<evidence type="ECO:0000256" key="5">
    <source>
        <dbReference type="SAM" id="SignalP"/>
    </source>
</evidence>
<dbReference type="PANTHER" id="PTHR47965:SF22">
    <property type="entry name" value="EUKARYOTIC ASPARTYL PROTEASE FAMILY PROTEIN"/>
    <property type="match status" value="1"/>
</dbReference>
<keyword evidence="8" id="KW-1185">Reference proteome</keyword>
<feature type="signal peptide" evidence="5">
    <location>
        <begin position="1"/>
        <end position="26"/>
    </location>
</feature>
<dbReference type="GO" id="GO:0004190">
    <property type="term" value="F:aspartic-type endopeptidase activity"/>
    <property type="evidence" value="ECO:0007669"/>
    <property type="project" value="InterPro"/>
</dbReference>
<feature type="chain" id="PRO_5040472459" description="Peptidase A1 domain-containing protein" evidence="5">
    <location>
        <begin position="27"/>
        <end position="432"/>
    </location>
</feature>
<dbReference type="CDD" id="cd05489">
    <property type="entry name" value="xylanase_inhibitor_I_like"/>
    <property type="match status" value="1"/>
</dbReference>
<dbReference type="OrthoDB" id="1904546at2759"/>
<evidence type="ECO:0000256" key="4">
    <source>
        <dbReference type="ARBA" id="ARBA00022729"/>
    </source>
</evidence>
<dbReference type="Gene3D" id="2.40.70.10">
    <property type="entry name" value="Acid Proteases"/>
    <property type="match status" value="2"/>
</dbReference>
<comment type="caution">
    <text evidence="7">The sequence shown here is derived from an EMBL/GenBank/DDBJ whole genome shotgun (WGS) entry which is preliminary data.</text>
</comment>
<dbReference type="Pfam" id="PF14541">
    <property type="entry name" value="TAXi_C"/>
    <property type="match status" value="1"/>
</dbReference>